<evidence type="ECO:0000256" key="1">
    <source>
        <dbReference type="SAM" id="MobiDB-lite"/>
    </source>
</evidence>
<organism evidence="2 3">
    <name type="scientific">Hydrogenophaga crassostreae</name>
    <dbReference type="NCBI Taxonomy" id="1763535"/>
    <lineage>
        <taxon>Bacteria</taxon>
        <taxon>Pseudomonadati</taxon>
        <taxon>Pseudomonadota</taxon>
        <taxon>Betaproteobacteria</taxon>
        <taxon>Burkholderiales</taxon>
        <taxon>Comamonadaceae</taxon>
        <taxon>Hydrogenophaga</taxon>
    </lineage>
</organism>
<feature type="region of interest" description="Disordered" evidence="1">
    <location>
        <begin position="82"/>
        <end position="107"/>
    </location>
</feature>
<dbReference type="KEGG" id="hyl:LPB072_18550"/>
<reference evidence="2 3" key="1">
    <citation type="submission" date="2016-10" db="EMBL/GenBank/DDBJ databases">
        <title>Hydorgenophaga sp. LPB0072 isolated from gastropod.</title>
        <authorList>
            <person name="Kim E."/>
            <person name="Yi H."/>
        </authorList>
    </citation>
    <scope>NUCLEOTIDE SEQUENCE [LARGE SCALE GENOMIC DNA]</scope>
    <source>
        <strain evidence="2 3">LPB0072</strain>
    </source>
</reference>
<dbReference type="Proteomes" id="UP000185680">
    <property type="component" value="Chromosome"/>
</dbReference>
<dbReference type="EMBL" id="CP017476">
    <property type="protein sequence ID" value="AOW14539.1"/>
    <property type="molecule type" value="Genomic_DNA"/>
</dbReference>
<protein>
    <submittedName>
        <fullName evidence="2">Uncharacterized protein</fullName>
    </submittedName>
</protein>
<name>A0A1D8NZM0_9BURK</name>
<dbReference type="AlphaFoldDB" id="A0A1D8NZM0"/>
<dbReference type="STRING" id="1763535.LPB072_18550"/>
<sequence length="107" mass="11879">MLDEVAALVERQSVRFPLGLLKKLVELSAKGLFIPSAGIAYRKKKNETRFSADQLKPGETQSTTPEVKREVLIRLASLREEFAGKGREGKPAPKTKVAGRTRWRTSG</sequence>
<feature type="compositionally biased region" description="Basic residues" evidence="1">
    <location>
        <begin position="97"/>
        <end position="107"/>
    </location>
</feature>
<accession>A0A1D8NZM0</accession>
<gene>
    <name evidence="2" type="ORF">LPB072_18550</name>
</gene>
<feature type="compositionally biased region" description="Basic and acidic residues" evidence="1">
    <location>
        <begin position="82"/>
        <end position="91"/>
    </location>
</feature>
<evidence type="ECO:0000313" key="2">
    <source>
        <dbReference type="EMBL" id="AOW14539.1"/>
    </source>
</evidence>
<proteinExistence type="predicted"/>
<evidence type="ECO:0000313" key="3">
    <source>
        <dbReference type="Proteomes" id="UP000185680"/>
    </source>
</evidence>